<dbReference type="EMBL" id="MU118154">
    <property type="protein sequence ID" value="KAF9644189.1"/>
    <property type="molecule type" value="Genomic_DNA"/>
</dbReference>
<evidence type="ECO:0000313" key="1">
    <source>
        <dbReference type="EMBL" id="KAF9644189.1"/>
    </source>
</evidence>
<gene>
    <name evidence="1" type="ORF">BDM02DRAFT_1062164</name>
</gene>
<reference evidence="1" key="2">
    <citation type="journal article" date="2020" name="Nat. Commun.">
        <title>Large-scale genome sequencing of mycorrhizal fungi provides insights into the early evolution of symbiotic traits.</title>
        <authorList>
            <person name="Miyauchi S."/>
            <person name="Kiss E."/>
            <person name="Kuo A."/>
            <person name="Drula E."/>
            <person name="Kohler A."/>
            <person name="Sanchez-Garcia M."/>
            <person name="Morin E."/>
            <person name="Andreopoulos B."/>
            <person name="Barry K.W."/>
            <person name="Bonito G."/>
            <person name="Buee M."/>
            <person name="Carver A."/>
            <person name="Chen C."/>
            <person name="Cichocki N."/>
            <person name="Clum A."/>
            <person name="Culley D."/>
            <person name="Crous P.W."/>
            <person name="Fauchery L."/>
            <person name="Girlanda M."/>
            <person name="Hayes R.D."/>
            <person name="Keri Z."/>
            <person name="LaButti K."/>
            <person name="Lipzen A."/>
            <person name="Lombard V."/>
            <person name="Magnuson J."/>
            <person name="Maillard F."/>
            <person name="Murat C."/>
            <person name="Nolan M."/>
            <person name="Ohm R.A."/>
            <person name="Pangilinan J."/>
            <person name="Pereira M.F."/>
            <person name="Perotto S."/>
            <person name="Peter M."/>
            <person name="Pfister S."/>
            <person name="Riley R."/>
            <person name="Sitrit Y."/>
            <person name="Stielow J.B."/>
            <person name="Szollosi G."/>
            <person name="Zifcakova L."/>
            <person name="Stursova M."/>
            <person name="Spatafora J.W."/>
            <person name="Tedersoo L."/>
            <person name="Vaario L.M."/>
            <person name="Yamada A."/>
            <person name="Yan M."/>
            <person name="Wang P."/>
            <person name="Xu J."/>
            <person name="Bruns T."/>
            <person name="Baldrian P."/>
            <person name="Vilgalys R."/>
            <person name="Dunand C."/>
            <person name="Henrissat B."/>
            <person name="Grigoriev I.V."/>
            <person name="Hibbett D."/>
            <person name="Nagy L.G."/>
            <person name="Martin F.M."/>
        </authorList>
    </citation>
    <scope>NUCLEOTIDE SEQUENCE</scope>
    <source>
        <strain evidence="1">P2</strain>
    </source>
</reference>
<protein>
    <submittedName>
        <fullName evidence="1">Uncharacterized protein</fullName>
    </submittedName>
</protein>
<name>A0ACB6Z3S9_THEGA</name>
<sequence length="102" mass="11707">MNPATFLTQCFYPPLSSHSTGKGNQFPKINIKHLHGPKREDNDGMFEKGLISASLVWQTCEHCLQRLCIAYSYVPYACYEIRLCKYKKSHNSRRCASSPLHN</sequence>
<reference evidence="1" key="1">
    <citation type="submission" date="2019-10" db="EMBL/GenBank/DDBJ databases">
        <authorList>
            <consortium name="DOE Joint Genome Institute"/>
            <person name="Kuo A."/>
            <person name="Miyauchi S."/>
            <person name="Kiss E."/>
            <person name="Drula E."/>
            <person name="Kohler A."/>
            <person name="Sanchez-Garcia M."/>
            <person name="Andreopoulos B."/>
            <person name="Barry K.W."/>
            <person name="Bonito G."/>
            <person name="Buee M."/>
            <person name="Carver A."/>
            <person name="Chen C."/>
            <person name="Cichocki N."/>
            <person name="Clum A."/>
            <person name="Culley D."/>
            <person name="Crous P.W."/>
            <person name="Fauchery L."/>
            <person name="Girlanda M."/>
            <person name="Hayes R."/>
            <person name="Keri Z."/>
            <person name="Labutti K."/>
            <person name="Lipzen A."/>
            <person name="Lombard V."/>
            <person name="Magnuson J."/>
            <person name="Maillard F."/>
            <person name="Morin E."/>
            <person name="Murat C."/>
            <person name="Nolan M."/>
            <person name="Ohm R."/>
            <person name="Pangilinan J."/>
            <person name="Pereira M."/>
            <person name="Perotto S."/>
            <person name="Peter M."/>
            <person name="Riley R."/>
            <person name="Sitrit Y."/>
            <person name="Stielow B."/>
            <person name="Szollosi G."/>
            <person name="Zifcakova L."/>
            <person name="Stursova M."/>
            <person name="Spatafora J.W."/>
            <person name="Tedersoo L."/>
            <person name="Vaario L.-M."/>
            <person name="Yamada A."/>
            <person name="Yan M."/>
            <person name="Wang P."/>
            <person name="Xu J."/>
            <person name="Bruns T."/>
            <person name="Baldrian P."/>
            <person name="Vilgalys R."/>
            <person name="Henrissat B."/>
            <person name="Grigoriev I.V."/>
            <person name="Hibbett D."/>
            <person name="Nagy L.G."/>
            <person name="Martin F.M."/>
        </authorList>
    </citation>
    <scope>NUCLEOTIDE SEQUENCE</scope>
    <source>
        <strain evidence="1">P2</strain>
    </source>
</reference>
<keyword evidence="2" id="KW-1185">Reference proteome</keyword>
<comment type="caution">
    <text evidence="1">The sequence shown here is derived from an EMBL/GenBank/DDBJ whole genome shotgun (WGS) entry which is preliminary data.</text>
</comment>
<accession>A0ACB6Z3S9</accession>
<evidence type="ECO:0000313" key="2">
    <source>
        <dbReference type="Proteomes" id="UP000886501"/>
    </source>
</evidence>
<dbReference type="Proteomes" id="UP000886501">
    <property type="component" value="Unassembled WGS sequence"/>
</dbReference>
<proteinExistence type="predicted"/>
<organism evidence="1 2">
    <name type="scientific">Thelephora ganbajun</name>
    <name type="common">Ganba fungus</name>
    <dbReference type="NCBI Taxonomy" id="370292"/>
    <lineage>
        <taxon>Eukaryota</taxon>
        <taxon>Fungi</taxon>
        <taxon>Dikarya</taxon>
        <taxon>Basidiomycota</taxon>
        <taxon>Agaricomycotina</taxon>
        <taxon>Agaricomycetes</taxon>
        <taxon>Thelephorales</taxon>
        <taxon>Thelephoraceae</taxon>
        <taxon>Thelephora</taxon>
    </lineage>
</organism>